<evidence type="ECO:0000256" key="3">
    <source>
        <dbReference type="ARBA" id="ARBA00023242"/>
    </source>
</evidence>
<evidence type="ECO:0000256" key="2">
    <source>
        <dbReference type="ARBA" id="ARBA00022723"/>
    </source>
</evidence>
<dbReference type="PANTHER" id="PTHR31001">
    <property type="entry name" value="UNCHARACTERIZED TRANSCRIPTIONAL REGULATORY PROTEIN"/>
    <property type="match status" value="1"/>
</dbReference>
<comment type="subcellular location">
    <subcellularLocation>
        <location evidence="1">Nucleus</location>
    </subcellularLocation>
</comment>
<dbReference type="Gene3D" id="4.10.240.10">
    <property type="entry name" value="Zn(2)-C6 fungal-type DNA-binding domain"/>
    <property type="match status" value="1"/>
</dbReference>
<dbReference type="GO" id="GO:0005634">
    <property type="term" value="C:nucleus"/>
    <property type="evidence" value="ECO:0007669"/>
    <property type="project" value="UniProtKB-SubCell"/>
</dbReference>
<dbReference type="Pfam" id="PF04082">
    <property type="entry name" value="Fungal_trans"/>
    <property type="match status" value="1"/>
</dbReference>
<dbReference type="EMBL" id="VSWC01000002">
    <property type="protein sequence ID" value="KAA1118182.1"/>
    <property type="molecule type" value="Genomic_DNA"/>
</dbReference>
<keyword evidence="8" id="KW-1185">Reference proteome</keyword>
<feature type="compositionally biased region" description="Low complexity" evidence="5">
    <location>
        <begin position="50"/>
        <end position="76"/>
    </location>
</feature>
<reference evidence="7 8" key="1">
    <citation type="submission" date="2019-05" db="EMBL/GenBank/DDBJ databases">
        <title>Emergence of the Ug99 lineage of the wheat stem rust pathogen through somatic hybridization.</title>
        <authorList>
            <person name="Li F."/>
            <person name="Upadhyaya N.M."/>
            <person name="Sperschneider J."/>
            <person name="Matny O."/>
            <person name="Nguyen-Phuc H."/>
            <person name="Mago R."/>
            <person name="Raley C."/>
            <person name="Miller M.E."/>
            <person name="Silverstein K.A.T."/>
            <person name="Henningsen E."/>
            <person name="Hirsch C.D."/>
            <person name="Visser B."/>
            <person name="Pretorius Z.A."/>
            <person name="Steffenson B.J."/>
            <person name="Schwessinger B."/>
            <person name="Dodds P.N."/>
            <person name="Figueroa M."/>
        </authorList>
    </citation>
    <scope>NUCLEOTIDE SEQUENCE [LARGE SCALE GENOMIC DNA]</scope>
    <source>
        <strain evidence="7">21-0</strain>
    </source>
</reference>
<dbReference type="InterPro" id="IPR001138">
    <property type="entry name" value="Zn2Cys6_DnaBD"/>
</dbReference>
<evidence type="ECO:0000259" key="6">
    <source>
        <dbReference type="PROSITE" id="PS50048"/>
    </source>
</evidence>
<feature type="region of interest" description="Disordered" evidence="5">
    <location>
        <begin position="184"/>
        <end position="221"/>
    </location>
</feature>
<protein>
    <recommendedName>
        <fullName evidence="6">Zn(2)-C6 fungal-type domain-containing protein</fullName>
    </recommendedName>
</protein>
<dbReference type="Pfam" id="PF00172">
    <property type="entry name" value="Zn_clus"/>
    <property type="match status" value="1"/>
</dbReference>
<keyword evidence="3" id="KW-0539">Nucleus</keyword>
<feature type="compositionally biased region" description="Basic and acidic residues" evidence="5">
    <location>
        <begin position="200"/>
        <end position="211"/>
    </location>
</feature>
<name>A0A5B0QXY5_PUCGR</name>
<feature type="region of interest" description="Disordered" evidence="5">
    <location>
        <begin position="1"/>
        <end position="92"/>
    </location>
</feature>
<feature type="compositionally biased region" description="Polar residues" evidence="5">
    <location>
        <begin position="135"/>
        <end position="147"/>
    </location>
</feature>
<dbReference type="InterPro" id="IPR007219">
    <property type="entry name" value="XnlR_reg_dom"/>
</dbReference>
<feature type="domain" description="Zn(2)-C6 fungal-type" evidence="6">
    <location>
        <begin position="177"/>
        <end position="206"/>
    </location>
</feature>
<gene>
    <name evidence="7" type="ORF">PGT21_033031</name>
</gene>
<evidence type="ECO:0000313" key="7">
    <source>
        <dbReference type="EMBL" id="KAA1118182.1"/>
    </source>
</evidence>
<dbReference type="CDD" id="cd12148">
    <property type="entry name" value="fungal_TF_MHR"/>
    <property type="match status" value="1"/>
</dbReference>
<dbReference type="GO" id="GO:0000981">
    <property type="term" value="F:DNA-binding transcription factor activity, RNA polymerase II-specific"/>
    <property type="evidence" value="ECO:0007669"/>
    <property type="project" value="InterPro"/>
</dbReference>
<dbReference type="InterPro" id="IPR036864">
    <property type="entry name" value="Zn2-C6_fun-type_DNA-bd_sf"/>
</dbReference>
<evidence type="ECO:0000313" key="8">
    <source>
        <dbReference type="Proteomes" id="UP000324748"/>
    </source>
</evidence>
<dbReference type="SUPFAM" id="SSF57701">
    <property type="entry name" value="Zn2/Cys6 DNA-binding domain"/>
    <property type="match status" value="1"/>
</dbReference>
<feature type="coiled-coil region" evidence="4">
    <location>
        <begin position="234"/>
        <end position="261"/>
    </location>
</feature>
<sequence length="947" mass="106337">MYQGFNFGEPDLTGWPALHPQDPSNQISLAYNPSTSTRTATPAQLASGIPAMSNPNPSSATPNPNSNSAPHSSQPAGSSSQPTAMPSQPFSFSPPYNTIYPFNSSFPSQPHLDQSANFILDPVSYHPQQPPKLMPSTNQLQLSSSQKRPLVPAPPHTSSSTNPPIFTARRPARPITKCDRCRSRKSKCDSGQPCSSCQRSRAECKYTDGRPTKGVPEGSLASASYSQNQLISSASSLKRDRQNLMAKMDTLQRLLNDVTARQAVQAYELNFSLQNRIPSCDTGFGIDLEADNLITHFSKLWLRKEPDQSFFKATHPALVQLRQHQIPRWQQSSRWTNWSDYQAESRYQQLTKFDPSMLPDQNECRDLFRRFLLSCDWYFEVLTEAEMNVAEAEVHHYRSLGITPTSPEQWTRVGLALAVCRLTLACLDWAGTNESEQLSRKRCERILKWCDLSVLALQKADIDQNPTVEVMRVLIILTSTIFFETDYGLMGSSPQMLKLHSVAVDVSERLNLHRDPPSYLSSKEKDDRRRMWWALVTIDSHFYSTGATSHSVLSLQTSDTKLPVSRQIYASNGFTDDHMPFLDLRSARSRFELGKFNNRCCQLLAQRKPLATLSDIWKLDQDLIALEASVPPEQRLASDLDLSNLFQRPLRPPGAIDEALRNGQQVFYIGFWHIRSKIHRGLLYTKQTSSDSIKSSINVDAHREIVRRSSYCLLHLYRHTKLPTAFISAIASAALTLSLELIDQPSQPNNCEIRTIIIECFSRLQTNSSPIIGRACQVLEYFLDPTQPRVGVPRSYEGGLSKWHELDTPGAFRWQTEASRENRFDWFAPSAAEQRAADSALGLSTNPAFQVDAQEICYPLKPNPQQACEVQGTPMLDLCYPLKPSPEQASEAHTSPVLDLCYPLKPSPEQTSEMHGIDLCYPLNTSIQQGTDAQGNPILNWACPPFP</sequence>
<comment type="caution">
    <text evidence="7">The sequence shown here is derived from an EMBL/GenBank/DDBJ whole genome shotgun (WGS) entry which is preliminary data.</text>
</comment>
<dbReference type="OrthoDB" id="3364175at2759"/>
<dbReference type="GO" id="GO:0006351">
    <property type="term" value="P:DNA-templated transcription"/>
    <property type="evidence" value="ECO:0007669"/>
    <property type="project" value="InterPro"/>
</dbReference>
<dbReference type="AlphaFoldDB" id="A0A5B0QXY5"/>
<keyword evidence="2" id="KW-0479">Metal-binding</keyword>
<keyword evidence="4" id="KW-0175">Coiled coil</keyword>
<feature type="compositionally biased region" description="Polar residues" evidence="5">
    <location>
        <begin position="77"/>
        <end position="92"/>
    </location>
</feature>
<organism evidence="7 8">
    <name type="scientific">Puccinia graminis f. sp. tritici</name>
    <dbReference type="NCBI Taxonomy" id="56615"/>
    <lineage>
        <taxon>Eukaryota</taxon>
        <taxon>Fungi</taxon>
        <taxon>Dikarya</taxon>
        <taxon>Basidiomycota</taxon>
        <taxon>Pucciniomycotina</taxon>
        <taxon>Pucciniomycetes</taxon>
        <taxon>Pucciniales</taxon>
        <taxon>Pucciniaceae</taxon>
        <taxon>Puccinia</taxon>
    </lineage>
</organism>
<proteinExistence type="predicted"/>
<feature type="compositionally biased region" description="Polar residues" evidence="5">
    <location>
        <begin position="22"/>
        <end position="44"/>
    </location>
</feature>
<dbReference type="PROSITE" id="PS50048">
    <property type="entry name" value="ZN2_CY6_FUNGAL_2"/>
    <property type="match status" value="1"/>
</dbReference>
<dbReference type="SMART" id="SM00066">
    <property type="entry name" value="GAL4"/>
    <property type="match status" value="1"/>
</dbReference>
<dbReference type="Proteomes" id="UP000324748">
    <property type="component" value="Unassembled WGS sequence"/>
</dbReference>
<dbReference type="CDD" id="cd00067">
    <property type="entry name" value="GAL4"/>
    <property type="match status" value="1"/>
</dbReference>
<evidence type="ECO:0000256" key="4">
    <source>
        <dbReference type="SAM" id="Coils"/>
    </source>
</evidence>
<dbReference type="InterPro" id="IPR050613">
    <property type="entry name" value="Sec_Metabolite_Reg"/>
</dbReference>
<dbReference type="PANTHER" id="PTHR31001:SF89">
    <property type="entry name" value="ZN(2)-C6 FUNGAL-TYPE DOMAIN-CONTAINING PROTEIN"/>
    <property type="match status" value="1"/>
</dbReference>
<accession>A0A5B0QXY5</accession>
<evidence type="ECO:0000256" key="1">
    <source>
        <dbReference type="ARBA" id="ARBA00004123"/>
    </source>
</evidence>
<dbReference type="GO" id="GO:0003677">
    <property type="term" value="F:DNA binding"/>
    <property type="evidence" value="ECO:0007669"/>
    <property type="project" value="InterPro"/>
</dbReference>
<dbReference type="GO" id="GO:0008270">
    <property type="term" value="F:zinc ion binding"/>
    <property type="evidence" value="ECO:0007669"/>
    <property type="project" value="InterPro"/>
</dbReference>
<evidence type="ECO:0000256" key="5">
    <source>
        <dbReference type="SAM" id="MobiDB-lite"/>
    </source>
</evidence>
<feature type="region of interest" description="Disordered" evidence="5">
    <location>
        <begin position="122"/>
        <end position="169"/>
    </location>
</feature>